<evidence type="ECO:0000256" key="1">
    <source>
        <dbReference type="ARBA" id="ARBA00001962"/>
    </source>
</evidence>
<dbReference type="SUPFAM" id="SSF47240">
    <property type="entry name" value="Ferritin-like"/>
    <property type="match status" value="1"/>
</dbReference>
<dbReference type="InterPro" id="IPR009078">
    <property type="entry name" value="Ferritin-like_SF"/>
</dbReference>
<keyword evidence="5" id="KW-1185">Reference proteome</keyword>
<organism evidence="4 5">
    <name type="scientific">Salegentibacter agarivorans</name>
    <dbReference type="NCBI Taxonomy" id="345907"/>
    <lineage>
        <taxon>Bacteria</taxon>
        <taxon>Pseudomonadati</taxon>
        <taxon>Bacteroidota</taxon>
        <taxon>Flavobacteriia</taxon>
        <taxon>Flavobacteriales</taxon>
        <taxon>Flavobacteriaceae</taxon>
        <taxon>Salegentibacter</taxon>
    </lineage>
</organism>
<dbReference type="CDD" id="cd01049">
    <property type="entry name" value="RNRR2"/>
    <property type="match status" value="1"/>
</dbReference>
<dbReference type="UniPathway" id="UPA00326"/>
<dbReference type="PANTHER" id="PTHR23409">
    <property type="entry name" value="RIBONUCLEOSIDE-DIPHOSPHATE REDUCTASE SMALL CHAIN"/>
    <property type="match status" value="1"/>
</dbReference>
<dbReference type="InterPro" id="IPR033909">
    <property type="entry name" value="RNR_small"/>
</dbReference>
<dbReference type="Pfam" id="PF00268">
    <property type="entry name" value="Ribonuc_red_sm"/>
    <property type="match status" value="1"/>
</dbReference>
<dbReference type="EC" id="1.17.4.1" evidence="3"/>
<dbReference type="RefSeq" id="WP_075325239.1">
    <property type="nucleotide sequence ID" value="NZ_FOOH01000012.1"/>
</dbReference>
<dbReference type="Proteomes" id="UP000199116">
    <property type="component" value="Unassembled WGS sequence"/>
</dbReference>
<comment type="cofactor">
    <cofactor evidence="1">
        <name>Fe cation</name>
        <dbReference type="ChEBI" id="CHEBI:24875"/>
    </cofactor>
</comment>
<name>A0A1I2MDW5_9FLAO</name>
<reference evidence="5" key="1">
    <citation type="submission" date="2016-10" db="EMBL/GenBank/DDBJ databases">
        <authorList>
            <person name="Varghese N."/>
            <person name="Submissions S."/>
        </authorList>
    </citation>
    <scope>NUCLEOTIDE SEQUENCE [LARGE SCALE GENOMIC DNA]</scope>
    <source>
        <strain evidence="5">DSM 23515</strain>
    </source>
</reference>
<evidence type="ECO:0000313" key="4">
    <source>
        <dbReference type="EMBL" id="SFF87586.1"/>
    </source>
</evidence>
<dbReference type="InterPro" id="IPR000358">
    <property type="entry name" value="RNR_small_fam"/>
</dbReference>
<evidence type="ECO:0000256" key="2">
    <source>
        <dbReference type="ARBA" id="ARBA00009303"/>
    </source>
</evidence>
<dbReference type="GO" id="GO:0009263">
    <property type="term" value="P:deoxyribonucleotide biosynthetic process"/>
    <property type="evidence" value="ECO:0007669"/>
    <property type="project" value="InterPro"/>
</dbReference>
<evidence type="ECO:0000313" key="5">
    <source>
        <dbReference type="Proteomes" id="UP000199116"/>
    </source>
</evidence>
<gene>
    <name evidence="4" type="ORF">SAMN04488033_11243</name>
</gene>
<dbReference type="Gene3D" id="1.10.620.20">
    <property type="entry name" value="Ribonucleotide Reductase, subunit A"/>
    <property type="match status" value="1"/>
</dbReference>
<sequence length="310" mass="36180">MSKQEPLLRDNKDRFVIFPVKHNDIWDAYKAIEANFWTAGQIDIQKDLLSWEELNGEKRLFLNKVLGLILSAERNLSSLTKKISNKINLPEARSFLDLQLVMENTHTEAYSMCLNSFFNTTQQENVFKDIQKIPATSAREEWIKKWTNSNSFAEKLVALATAKSIFSYSSFATIFWIKNCGLIPGLCFTYELIYRDKALHRDFAVQLFRDHLLEEISDKKIQQIIGEAVAIEKEFIADFLPLDLIDLKIKSLTEYLEYESKRLFTDLILNRNLKEENIAKENLVNKRAQDYSQINKTDKEFNKISKKTDL</sequence>
<dbReference type="InterPro" id="IPR012348">
    <property type="entry name" value="RNR-like"/>
</dbReference>
<accession>A0A1I2MDW5</accession>
<dbReference type="EMBL" id="FOOH01000012">
    <property type="protein sequence ID" value="SFF87586.1"/>
    <property type="molecule type" value="Genomic_DNA"/>
</dbReference>
<evidence type="ECO:0000256" key="3">
    <source>
        <dbReference type="ARBA" id="ARBA00012274"/>
    </source>
</evidence>
<protein>
    <recommendedName>
        <fullName evidence="3">ribonucleoside-diphosphate reductase</fullName>
        <ecNumber evidence="3">1.17.4.1</ecNumber>
    </recommendedName>
</protein>
<proteinExistence type="inferred from homology"/>
<dbReference type="GO" id="GO:0004748">
    <property type="term" value="F:ribonucleoside-diphosphate reductase activity, thioredoxin disulfide as acceptor"/>
    <property type="evidence" value="ECO:0007669"/>
    <property type="project" value="UniProtKB-EC"/>
</dbReference>
<dbReference type="AlphaFoldDB" id="A0A1I2MDW5"/>
<comment type="similarity">
    <text evidence="2">Belongs to the ribonucleoside diphosphate reductase small chain family.</text>
</comment>
<dbReference type="PANTHER" id="PTHR23409:SF18">
    <property type="entry name" value="RIBONUCLEOSIDE-DIPHOSPHATE REDUCTASE SUBUNIT M2"/>
    <property type="match status" value="1"/>
</dbReference>